<proteinExistence type="predicted"/>
<dbReference type="GO" id="GO:0003677">
    <property type="term" value="F:DNA binding"/>
    <property type="evidence" value="ECO:0007669"/>
    <property type="project" value="InterPro"/>
</dbReference>
<comment type="caution">
    <text evidence="2">The sequence shown here is derived from an EMBL/GenBank/DDBJ whole genome shotgun (WGS) entry which is preliminary data.</text>
</comment>
<reference evidence="2" key="1">
    <citation type="submission" date="2016-06" db="EMBL/GenBank/DDBJ databases">
        <title>Draft Genome sequence of the fungus Inonotus baumii.</title>
        <authorList>
            <person name="Zhu H."/>
            <person name="Lin W."/>
        </authorList>
    </citation>
    <scope>NUCLEOTIDE SEQUENCE</scope>
    <source>
        <strain evidence="2">821</strain>
    </source>
</reference>
<accession>A0A9Q5N9P1</accession>
<dbReference type="AlphaFoldDB" id="A0A9Q5N9P1"/>
<evidence type="ECO:0000313" key="2">
    <source>
        <dbReference type="EMBL" id="OCB88906.1"/>
    </source>
</evidence>
<feature type="domain" description="RNA polymerase alpha subunit" evidence="1">
    <location>
        <begin position="62"/>
        <end position="95"/>
    </location>
</feature>
<evidence type="ECO:0000259" key="1">
    <source>
        <dbReference type="Pfam" id="PF00623"/>
    </source>
</evidence>
<organism evidence="2 3">
    <name type="scientific">Sanghuangporus baumii</name>
    <name type="common">Phellinus baumii</name>
    <dbReference type="NCBI Taxonomy" id="108892"/>
    <lineage>
        <taxon>Eukaryota</taxon>
        <taxon>Fungi</taxon>
        <taxon>Dikarya</taxon>
        <taxon>Basidiomycota</taxon>
        <taxon>Agaricomycotina</taxon>
        <taxon>Agaricomycetes</taxon>
        <taxon>Hymenochaetales</taxon>
        <taxon>Hymenochaetaceae</taxon>
        <taxon>Sanghuangporus</taxon>
    </lineage>
</organism>
<name>A0A9Q5N9P1_SANBA</name>
<dbReference type="OrthoDB" id="35661at2759"/>
<keyword evidence="2" id="KW-0804">Transcription</keyword>
<gene>
    <name evidence="2" type="ORF">A7U60_g4002</name>
</gene>
<keyword evidence="2" id="KW-0240">DNA-directed RNA polymerase</keyword>
<dbReference type="Gene3D" id="2.40.40.20">
    <property type="match status" value="1"/>
</dbReference>
<dbReference type="InterPro" id="IPR000722">
    <property type="entry name" value="RNA_pol_asu"/>
</dbReference>
<protein>
    <submittedName>
        <fullName evidence="2">DNA-directed RNA polymerase subunit A</fullName>
    </submittedName>
</protein>
<dbReference type="GO" id="GO:0003899">
    <property type="term" value="F:DNA-directed RNA polymerase activity"/>
    <property type="evidence" value="ECO:0007669"/>
    <property type="project" value="InterPro"/>
</dbReference>
<dbReference type="Pfam" id="PF00623">
    <property type="entry name" value="RNA_pol_Rpb1_2"/>
    <property type="match status" value="1"/>
</dbReference>
<dbReference type="Proteomes" id="UP000757232">
    <property type="component" value="Unassembled WGS sequence"/>
</dbReference>
<dbReference type="EMBL" id="LNZH02000168">
    <property type="protein sequence ID" value="OCB88906.1"/>
    <property type="molecule type" value="Genomic_DNA"/>
</dbReference>
<sequence>MELESIARADYVMDKFARDSRSAGSRIPRQVAVANFFILHTLCPLQLTVIVAQDVFDVPWVPNDTLFDLSVAPPCNAGFDGDEMNMHVPQSKETRDHQ</sequence>
<dbReference type="GO" id="GO:0000428">
    <property type="term" value="C:DNA-directed RNA polymerase complex"/>
    <property type="evidence" value="ECO:0007669"/>
    <property type="project" value="UniProtKB-KW"/>
</dbReference>
<keyword evidence="3" id="KW-1185">Reference proteome</keyword>
<dbReference type="GO" id="GO:0006351">
    <property type="term" value="P:DNA-templated transcription"/>
    <property type="evidence" value="ECO:0007669"/>
    <property type="project" value="InterPro"/>
</dbReference>
<evidence type="ECO:0000313" key="3">
    <source>
        <dbReference type="Proteomes" id="UP000757232"/>
    </source>
</evidence>
<dbReference type="SUPFAM" id="SSF64484">
    <property type="entry name" value="beta and beta-prime subunits of DNA dependent RNA-polymerase"/>
    <property type="match status" value="1"/>
</dbReference>